<sequence>MPNSASKCFLSGPNQFNSSKDYIDRKKAQTIYQTTKNSEILKQNGTQYNGPIFVNTSGCLGAIGGYNSNNYDLLLSITKGKYYTNPPCVIINGSNCGEQNSLCNSVIANSDGSNCFIPNLTRNLYEGPFITQNQKEINDLLETNQCESLTNNDLLQIDPSNVCTNSFKKIVNDDKLRNFHFPLKFKI</sequence>
<dbReference type="EMBL" id="MN738810">
    <property type="protein sequence ID" value="QHS84621.1"/>
    <property type="molecule type" value="Genomic_DNA"/>
</dbReference>
<evidence type="ECO:0000313" key="1">
    <source>
        <dbReference type="EMBL" id="QHS84621.1"/>
    </source>
</evidence>
<proteinExistence type="predicted"/>
<accession>A0A6C0AZC9</accession>
<reference evidence="1" key="1">
    <citation type="journal article" date="2020" name="Nature">
        <title>Giant virus diversity and host interactions through global metagenomics.</title>
        <authorList>
            <person name="Schulz F."/>
            <person name="Roux S."/>
            <person name="Paez-Espino D."/>
            <person name="Jungbluth S."/>
            <person name="Walsh D.A."/>
            <person name="Denef V.J."/>
            <person name="McMahon K.D."/>
            <person name="Konstantinidis K.T."/>
            <person name="Eloe-Fadrosh E.A."/>
            <person name="Kyrpides N.C."/>
            <person name="Woyke T."/>
        </authorList>
    </citation>
    <scope>NUCLEOTIDE SEQUENCE</scope>
    <source>
        <strain evidence="1">GVMAG-S-ERX556022-25</strain>
    </source>
</reference>
<protein>
    <submittedName>
        <fullName evidence="1">Uncharacterized protein</fullName>
    </submittedName>
</protein>
<organism evidence="1">
    <name type="scientific">viral metagenome</name>
    <dbReference type="NCBI Taxonomy" id="1070528"/>
    <lineage>
        <taxon>unclassified sequences</taxon>
        <taxon>metagenomes</taxon>
        <taxon>organismal metagenomes</taxon>
    </lineage>
</organism>
<name>A0A6C0AZC9_9ZZZZ</name>
<dbReference type="AlphaFoldDB" id="A0A6C0AZC9"/>